<evidence type="ECO:0000313" key="3">
    <source>
        <dbReference type="EMBL" id="KAB2620784.1"/>
    </source>
</evidence>
<dbReference type="SUPFAM" id="SSF56112">
    <property type="entry name" value="Protein kinase-like (PK-like)"/>
    <property type="match status" value="1"/>
</dbReference>
<feature type="compositionally biased region" description="Acidic residues" evidence="1">
    <location>
        <begin position="639"/>
        <end position="649"/>
    </location>
</feature>
<dbReference type="Proteomes" id="UP000327157">
    <property type="component" value="Unassembled WGS sequence"/>
</dbReference>
<dbReference type="Pfam" id="PF07714">
    <property type="entry name" value="PK_Tyr_Ser-Thr"/>
    <property type="match status" value="1"/>
</dbReference>
<accession>A0A5N5HCB8</accession>
<protein>
    <submittedName>
        <fullName evidence="3">Receptor-like protein kinase</fullName>
    </submittedName>
</protein>
<dbReference type="AlphaFoldDB" id="A0A5N5HCB8"/>
<evidence type="ECO:0000313" key="4">
    <source>
        <dbReference type="Proteomes" id="UP000327157"/>
    </source>
</evidence>
<dbReference type="OrthoDB" id="1890790at2759"/>
<dbReference type="PANTHER" id="PTHR48007">
    <property type="entry name" value="LEUCINE-RICH REPEAT RECEPTOR-LIKE PROTEIN KINASE PXC1"/>
    <property type="match status" value="1"/>
</dbReference>
<dbReference type="EMBL" id="SMOL01000293">
    <property type="protein sequence ID" value="KAB2620784.1"/>
    <property type="molecule type" value="Genomic_DNA"/>
</dbReference>
<organism evidence="3 4">
    <name type="scientific">Pyrus ussuriensis x Pyrus communis</name>
    <dbReference type="NCBI Taxonomy" id="2448454"/>
    <lineage>
        <taxon>Eukaryota</taxon>
        <taxon>Viridiplantae</taxon>
        <taxon>Streptophyta</taxon>
        <taxon>Embryophyta</taxon>
        <taxon>Tracheophyta</taxon>
        <taxon>Spermatophyta</taxon>
        <taxon>Magnoliopsida</taxon>
        <taxon>eudicotyledons</taxon>
        <taxon>Gunneridae</taxon>
        <taxon>Pentapetalae</taxon>
        <taxon>rosids</taxon>
        <taxon>fabids</taxon>
        <taxon>Rosales</taxon>
        <taxon>Rosaceae</taxon>
        <taxon>Amygdaloideae</taxon>
        <taxon>Maleae</taxon>
        <taxon>Pyrus</taxon>
    </lineage>
</organism>
<reference evidence="3 4" key="1">
    <citation type="submission" date="2019-09" db="EMBL/GenBank/DDBJ databases">
        <authorList>
            <person name="Ou C."/>
        </authorList>
    </citation>
    <scope>NUCLEOTIDE SEQUENCE [LARGE SCALE GENOMIC DNA]</scope>
    <source>
        <strain evidence="3">S2</strain>
        <tissue evidence="3">Leaf</tissue>
    </source>
</reference>
<gene>
    <name evidence="3" type="ORF">D8674_039542</name>
</gene>
<feature type="region of interest" description="Disordered" evidence="1">
    <location>
        <begin position="628"/>
        <end position="664"/>
    </location>
</feature>
<comment type="caution">
    <text evidence="3">The sequence shown here is derived from an EMBL/GenBank/DDBJ whole genome shotgun (WGS) entry which is preliminary data.</text>
</comment>
<evidence type="ECO:0000256" key="1">
    <source>
        <dbReference type="SAM" id="MobiDB-lite"/>
    </source>
</evidence>
<keyword evidence="3" id="KW-0808">Transferase</keyword>
<dbReference type="Gene3D" id="1.10.510.10">
    <property type="entry name" value="Transferase(Phosphotransferase) domain 1"/>
    <property type="match status" value="1"/>
</dbReference>
<feature type="compositionally biased region" description="Polar residues" evidence="1">
    <location>
        <begin position="628"/>
        <end position="638"/>
    </location>
</feature>
<dbReference type="GO" id="GO:0004672">
    <property type="term" value="F:protein kinase activity"/>
    <property type="evidence" value="ECO:0007669"/>
    <property type="project" value="InterPro"/>
</dbReference>
<feature type="domain" description="Protein kinase" evidence="2">
    <location>
        <begin position="60"/>
        <end position="345"/>
    </location>
</feature>
<dbReference type="PANTHER" id="PTHR48007:SF55">
    <property type="entry name" value="PROTEIN KINASE DOMAIN-CONTAINING PROTEIN"/>
    <property type="match status" value="1"/>
</dbReference>
<dbReference type="InterPro" id="IPR011009">
    <property type="entry name" value="Kinase-like_dom_sf"/>
</dbReference>
<sequence>MLTLREKPRNKSPKHDDLIKSYASSFADYEDCIVGFMDDLPLVFCGHEEKCLGCGETLAHLTLRSVLRGSVGVIGESKLGMTEKVVLLGGRVCAVKRFRNVSSRKREFGKRIEHLAKVSQNCEYLLPVIAYLYAKRIKFVLSDYKPMGSLADLLAGARQHGHTALEWNQRLTIVNHIAQAIAFIHGQYPPYEKKMKMNVHGSIRPCNVMVNLDFSACLSDYGFTQLAQPVESSNTWQLMKSPSWQMENNFCDELSQKSDIYNFGVILLDILAEPMGLEMTRGINEKQANMNLEGGLEFFEFPVKEGKERRQVSMVLQIALACTSAKPEARPPIEEIAFNISKIFVLHRDLLSATGWANWVDAKLGFTNQWTILKRAKVQDAMFLTKRQVVHVESDFLRHVVTRLASSHYREHTFHHRVIPLALEIAQGHIVLLAPLFLGLLYCELDKIHTLEEQVADDAPIKSFLYVGVLQIFLWKRIRGLKISLNLSRAAKSCFVIDLSSYMSKKLLLACYWFRKVPRKIIKKSKASCDGRGMFRKQSEKVASCMLLIKTPFAFLYLLGLCFKNLVFCDLSGKVKHLRPNVVKDGLPNSRKFVIFGIPREPKSKSSWAFALSGAPKHAGYLDTSISSENDWSTSSTADENESSQDLEATENSNSKPSDESDNKVIGDYNFDEVDVFLNDDVQVNIACSLIVTSVATVMTVEVNVDGPDVVILLSMQAESDGADVFLVNGKTFIFCVDFKCVMVYSSLLNVLGMFFENVGNVDGNLRHLSPYLCGMVLEELKVLLLDMEHVPCLDLTEHKMLCWHDVISDLATLGMPIKSSAERLEKLHDTMFSLHLEKDKGILGQFAKVREIERAFELKHKKLEHEKSKLKKMCHRSSKKMANCLHLMADQM</sequence>
<keyword evidence="4" id="KW-1185">Reference proteome</keyword>
<keyword evidence="3" id="KW-0418">Kinase</keyword>
<dbReference type="InterPro" id="IPR046959">
    <property type="entry name" value="PRK1-6/SRF4-like"/>
</dbReference>
<dbReference type="InterPro" id="IPR000719">
    <property type="entry name" value="Prot_kinase_dom"/>
</dbReference>
<evidence type="ECO:0000259" key="2">
    <source>
        <dbReference type="PROSITE" id="PS50011"/>
    </source>
</evidence>
<keyword evidence="3" id="KW-0675">Receptor</keyword>
<reference evidence="3 4" key="2">
    <citation type="submission" date="2019-11" db="EMBL/GenBank/DDBJ databases">
        <title>A de novo genome assembly of a pear dwarfing rootstock.</title>
        <authorList>
            <person name="Wang F."/>
            <person name="Wang J."/>
            <person name="Li S."/>
            <person name="Zhang Y."/>
            <person name="Fang M."/>
            <person name="Ma L."/>
            <person name="Zhao Y."/>
            <person name="Jiang S."/>
        </authorList>
    </citation>
    <scope>NUCLEOTIDE SEQUENCE [LARGE SCALE GENOMIC DNA]</scope>
    <source>
        <strain evidence="3">S2</strain>
        <tissue evidence="3">Leaf</tissue>
    </source>
</reference>
<name>A0A5N5HCB8_9ROSA</name>
<dbReference type="InterPro" id="IPR001245">
    <property type="entry name" value="Ser-Thr/Tyr_kinase_cat_dom"/>
</dbReference>
<dbReference type="PROSITE" id="PS50011">
    <property type="entry name" value="PROTEIN_KINASE_DOM"/>
    <property type="match status" value="1"/>
</dbReference>
<dbReference type="GO" id="GO:0005524">
    <property type="term" value="F:ATP binding"/>
    <property type="evidence" value="ECO:0007669"/>
    <property type="project" value="InterPro"/>
</dbReference>
<proteinExistence type="predicted"/>